<dbReference type="PROSITE" id="PS51192">
    <property type="entry name" value="HELICASE_ATP_BIND_1"/>
    <property type="match status" value="1"/>
</dbReference>
<dbReference type="GO" id="GO:0003682">
    <property type="term" value="F:chromatin binding"/>
    <property type="evidence" value="ECO:0007669"/>
    <property type="project" value="TreeGrafter"/>
</dbReference>
<dbReference type="KEGG" id="eiv:EIN_425090"/>
<protein>
    <submittedName>
        <fullName evidence="17">CHD3-type chromatin-remodeling factor PICKLE, putative</fullName>
        <ecNumber evidence="17">2.7.11.1</ecNumber>
    </submittedName>
</protein>
<evidence type="ECO:0000256" key="4">
    <source>
        <dbReference type="ARBA" id="ARBA00022801"/>
    </source>
</evidence>
<keyword evidence="7" id="KW-0156">Chromatin regulator</keyword>
<dbReference type="InterPro" id="IPR014001">
    <property type="entry name" value="Helicase_ATP-bd"/>
</dbReference>
<dbReference type="GO" id="GO:0042393">
    <property type="term" value="F:histone binding"/>
    <property type="evidence" value="ECO:0007669"/>
    <property type="project" value="TreeGrafter"/>
</dbReference>
<evidence type="ECO:0000256" key="8">
    <source>
        <dbReference type="ARBA" id="ARBA00023015"/>
    </source>
</evidence>
<keyword evidence="18" id="KW-1185">Reference proteome</keyword>
<name>A0A0A1U5Y6_ENTIV</name>
<dbReference type="PANTHER" id="PTHR45623:SF14">
    <property type="entry name" value="CHROMODOMAIN-HELICASE-DNA-BINDING PROTEIN 1"/>
    <property type="match status" value="1"/>
</dbReference>
<dbReference type="SMART" id="SM00490">
    <property type="entry name" value="HELICc"/>
    <property type="match status" value="1"/>
</dbReference>
<feature type="coiled-coil region" evidence="12">
    <location>
        <begin position="275"/>
        <end position="302"/>
    </location>
</feature>
<keyword evidence="6" id="KW-0067">ATP-binding</keyword>
<dbReference type="GO" id="GO:0034728">
    <property type="term" value="P:nucleosome organization"/>
    <property type="evidence" value="ECO:0007669"/>
    <property type="project" value="TreeGrafter"/>
</dbReference>
<keyword evidence="3" id="KW-0547">Nucleotide-binding</keyword>
<evidence type="ECO:0000256" key="12">
    <source>
        <dbReference type="SAM" id="Coils"/>
    </source>
</evidence>
<gene>
    <name evidence="17" type="ORF">EIN_425090</name>
</gene>
<keyword evidence="17" id="KW-0808">Transferase</keyword>
<dbReference type="Pfam" id="PF00271">
    <property type="entry name" value="Helicase_C"/>
    <property type="match status" value="1"/>
</dbReference>
<evidence type="ECO:0000256" key="1">
    <source>
        <dbReference type="ARBA" id="ARBA00004123"/>
    </source>
</evidence>
<evidence type="ECO:0000259" key="15">
    <source>
        <dbReference type="PROSITE" id="PS51192"/>
    </source>
</evidence>
<dbReference type="Proteomes" id="UP000014680">
    <property type="component" value="Unassembled WGS sequence"/>
</dbReference>
<keyword evidence="4" id="KW-0378">Hydrolase</keyword>
<keyword evidence="11" id="KW-0539">Nucleus</keyword>
<feature type="domain" description="Helicase C-terminal" evidence="16">
    <location>
        <begin position="683"/>
        <end position="847"/>
    </location>
</feature>
<dbReference type="GO" id="GO:0004386">
    <property type="term" value="F:helicase activity"/>
    <property type="evidence" value="ECO:0007669"/>
    <property type="project" value="UniProtKB-KW"/>
</dbReference>
<dbReference type="PANTHER" id="PTHR45623">
    <property type="entry name" value="CHROMODOMAIN-HELICASE-DNA-BINDING PROTEIN 3-RELATED-RELATED"/>
    <property type="match status" value="1"/>
</dbReference>
<dbReference type="Gene3D" id="3.40.50.10810">
    <property type="entry name" value="Tandem AAA-ATPase domain"/>
    <property type="match status" value="1"/>
</dbReference>
<dbReference type="GO" id="GO:0000785">
    <property type="term" value="C:chromatin"/>
    <property type="evidence" value="ECO:0007669"/>
    <property type="project" value="TreeGrafter"/>
</dbReference>
<evidence type="ECO:0000313" key="18">
    <source>
        <dbReference type="Proteomes" id="UP000014680"/>
    </source>
</evidence>
<dbReference type="SUPFAM" id="SSF52540">
    <property type="entry name" value="P-loop containing nucleoside triphosphate hydrolases"/>
    <property type="match status" value="2"/>
</dbReference>
<dbReference type="OrthoDB" id="5857104at2759"/>
<comment type="subcellular location">
    <subcellularLocation>
        <location evidence="1">Nucleus</location>
    </subcellularLocation>
</comment>
<feature type="compositionally biased region" description="Low complexity" evidence="13">
    <location>
        <begin position="105"/>
        <end position="122"/>
    </location>
</feature>
<dbReference type="Gene3D" id="2.40.50.40">
    <property type="match status" value="2"/>
</dbReference>
<dbReference type="GO" id="GO:0140658">
    <property type="term" value="F:ATP-dependent chromatin remodeler activity"/>
    <property type="evidence" value="ECO:0007669"/>
    <property type="project" value="TreeGrafter"/>
</dbReference>
<keyword evidence="2" id="KW-0677">Repeat</keyword>
<dbReference type="PROSITE" id="PS00598">
    <property type="entry name" value="CHROMO_1"/>
    <property type="match status" value="1"/>
</dbReference>
<evidence type="ECO:0000256" key="6">
    <source>
        <dbReference type="ARBA" id="ARBA00022840"/>
    </source>
</evidence>
<dbReference type="EC" id="2.7.11.1" evidence="17"/>
<dbReference type="InterPro" id="IPR016197">
    <property type="entry name" value="Chromo-like_dom_sf"/>
</dbReference>
<feature type="domain" description="Helicase ATP-binding" evidence="15">
    <location>
        <begin position="392"/>
        <end position="561"/>
    </location>
</feature>
<dbReference type="GeneID" id="14888725"/>
<dbReference type="InterPro" id="IPR000330">
    <property type="entry name" value="SNF2_N"/>
</dbReference>
<dbReference type="SMART" id="SM00487">
    <property type="entry name" value="DEXDc"/>
    <property type="match status" value="1"/>
</dbReference>
<dbReference type="SUPFAM" id="SSF54160">
    <property type="entry name" value="Chromo domain-like"/>
    <property type="match status" value="2"/>
</dbReference>
<dbReference type="Pfam" id="PF00385">
    <property type="entry name" value="Chromo"/>
    <property type="match status" value="1"/>
</dbReference>
<dbReference type="CDD" id="cd18793">
    <property type="entry name" value="SF2_C_SNF"/>
    <property type="match status" value="1"/>
</dbReference>
<dbReference type="InterPro" id="IPR038718">
    <property type="entry name" value="SNF2-like_sf"/>
</dbReference>
<feature type="region of interest" description="Disordered" evidence="13">
    <location>
        <begin position="16"/>
        <end position="70"/>
    </location>
</feature>
<evidence type="ECO:0000256" key="10">
    <source>
        <dbReference type="ARBA" id="ARBA00023163"/>
    </source>
</evidence>
<dbReference type="InterPro" id="IPR023779">
    <property type="entry name" value="Chromodomain_CS"/>
</dbReference>
<dbReference type="GO" id="GO:0005634">
    <property type="term" value="C:nucleus"/>
    <property type="evidence" value="ECO:0007669"/>
    <property type="project" value="UniProtKB-SubCell"/>
</dbReference>
<dbReference type="Pfam" id="PF00176">
    <property type="entry name" value="SNF2-rel_dom"/>
    <property type="match status" value="1"/>
</dbReference>
<feature type="region of interest" description="Disordered" evidence="13">
    <location>
        <begin position="1196"/>
        <end position="1219"/>
    </location>
</feature>
<keyword evidence="5" id="KW-0347">Helicase</keyword>
<feature type="region of interest" description="Disordered" evidence="13">
    <location>
        <begin position="83"/>
        <end position="147"/>
    </location>
</feature>
<dbReference type="InterPro" id="IPR000953">
    <property type="entry name" value="Chromo/chromo_shadow_dom"/>
</dbReference>
<dbReference type="GO" id="GO:0003677">
    <property type="term" value="F:DNA binding"/>
    <property type="evidence" value="ECO:0007669"/>
    <property type="project" value="UniProtKB-KW"/>
</dbReference>
<accession>A0A0A1U5Y6</accession>
<dbReference type="FunFam" id="3.40.50.10810:FF:000005">
    <property type="entry name" value="Photoperiod-independent early flowering 1"/>
    <property type="match status" value="1"/>
</dbReference>
<evidence type="ECO:0000259" key="14">
    <source>
        <dbReference type="PROSITE" id="PS50013"/>
    </source>
</evidence>
<dbReference type="SMART" id="SM00298">
    <property type="entry name" value="CHROMO"/>
    <property type="match status" value="2"/>
</dbReference>
<organism evidence="17 18">
    <name type="scientific">Entamoeba invadens IP1</name>
    <dbReference type="NCBI Taxonomy" id="370355"/>
    <lineage>
        <taxon>Eukaryota</taxon>
        <taxon>Amoebozoa</taxon>
        <taxon>Evosea</taxon>
        <taxon>Archamoebae</taxon>
        <taxon>Mastigamoebida</taxon>
        <taxon>Entamoebidae</taxon>
        <taxon>Entamoeba</taxon>
    </lineage>
</organism>
<keyword evidence="8" id="KW-0805">Transcription regulation</keyword>
<evidence type="ECO:0000313" key="17">
    <source>
        <dbReference type="EMBL" id="ELP89787.1"/>
    </source>
</evidence>
<dbReference type="PROSITE" id="PS51194">
    <property type="entry name" value="HELICASE_CTER"/>
    <property type="match status" value="1"/>
</dbReference>
<dbReference type="CDD" id="cd18660">
    <property type="entry name" value="CD1_tandem"/>
    <property type="match status" value="1"/>
</dbReference>
<evidence type="ECO:0000256" key="2">
    <source>
        <dbReference type="ARBA" id="ARBA00022737"/>
    </source>
</evidence>
<dbReference type="InterPro" id="IPR023780">
    <property type="entry name" value="Chromo_domain"/>
</dbReference>
<evidence type="ECO:0000256" key="11">
    <source>
        <dbReference type="ARBA" id="ARBA00023242"/>
    </source>
</evidence>
<feature type="domain" description="Chromo" evidence="14">
    <location>
        <begin position="300"/>
        <end position="360"/>
    </location>
</feature>
<keyword evidence="10" id="KW-0804">Transcription</keyword>
<dbReference type="InterPro" id="IPR027417">
    <property type="entry name" value="P-loop_NTPase"/>
</dbReference>
<dbReference type="GO" id="GO:0016887">
    <property type="term" value="F:ATP hydrolysis activity"/>
    <property type="evidence" value="ECO:0007669"/>
    <property type="project" value="TreeGrafter"/>
</dbReference>
<feature type="coiled-coil region" evidence="12">
    <location>
        <begin position="1275"/>
        <end position="1302"/>
    </location>
</feature>
<keyword evidence="12" id="KW-0175">Coiled coil</keyword>
<sequence>MSDAVHPKITKKVTLTDLSDDTSLEMSSSTDEKSLPTVTPPSNPPRKRGRPRKSVSDKVEKPPMISHAVKNLRKRDLTLCRNVFAEDEEEEEPPKSTYKKKMTKKVITQVSSESSDSSMDSLETSEDSEDTEEGKYDKTNSDSEALLTLERPRTRMREKRNCEKISFDKEWEKNYKVPKKKKVTTPTKAYSPVPVAPNTIDKVLNYRKRSDKKDIGLKELATFNFEKEAEFEVKWGDMSYRHNTWVTLETSKDMKGYLKLKNYIKTIRLNGEMYANSTAEEIEAYNIELESQQALVESYKRVERIVSVYLDEGKTYFVKWVGLQYGECSWESEGDLTLPEDKEAIRQFYEREQETLTKKAEKLKRRFIKYVDDENAKLKLRDYQIEGVNWLTYAFSKNVNVILADEMGLGKTIQTITFLRHLYDKCNYVGPHLVVVPLSTINNWAKEFAKWAPRMNCIVYTGDGESRAIIRKTEMESTSKKPKFNVLLTTFELVIKDQGLLNLYHWGYLAVDEAHRLKNAEGQLYEALLNLHTECKLLITGTPLQNTLKELWSLLHFLHPEQFPNFEDFEKTHKVNAAEELQKFHSELKPYILRRMKKEVEKSLPPKKERILRVGLSGLQKQYYRWIITKNESALKKAVKQQKMSLMNIMIELKKLCNHPLLINQSISYDEQGLIESCGKMVLLDKLLVELKKDGHRVLIFSQMVRMLDILAEYMKKRGFSYQRLDGSMGKEPRQRAMEQFNAKDSRDFCFLLSTRAGGLGINLTSADTVIIYDSDWNPQNDLQAQARCHRIGQEKMVNIYRLVTEGSVEEKILMSAKKKMVLDHLVIQTMEKKKKNGKESFEKDEIDRIIKFGAANIFGKDEGEQKKVDLEEIMKRGDEREEKSEDDEDELLGAFNVENFAIGDGKSFWDKVIQEEDEKEAKRLDYEILGIEEKKEAKDEKSDRKRKVEKEDRIDEKIVKSVLKGMKRFGFHRREEVVKCVKRSMKKDNVALEEIVNNLCERISASCDSLDGDGHIRDIERYVEGVKFSPFELKQKNEEMKMVGILIKYMDKHNDKLPFELKTPQWSVEIDWKAEFDGLIVRGIKTFGLGMWSDMGREDEGVQKVIAAGATPMHIQRRAEIILKETKELVRRKMARDEKRKRTTGIAKSEQLKDGNDINSVSSVITVSKLTSEKPIQKVKDINNEHEKRIERVEQKLENEKKKETHSEKAQTSVKMEEESETDDGFSVVIHTCDEWLVGYDKLQCLSKLEKVKDCLKKLRYLKTHPDIEAKLAVRKLDRYLGIIKEEIDKYEDEEKTYKQLWYYVSTFTNMSMDEVLEASCVIRKRKEGGVPDIKNPKMELK</sequence>
<dbReference type="RefSeq" id="XP_004256558.1">
    <property type="nucleotide sequence ID" value="XM_004256510.1"/>
</dbReference>
<feature type="compositionally biased region" description="Acidic residues" evidence="13">
    <location>
        <begin position="123"/>
        <end position="132"/>
    </location>
</feature>
<evidence type="ECO:0000256" key="13">
    <source>
        <dbReference type="SAM" id="MobiDB-lite"/>
    </source>
</evidence>
<dbReference type="Gene3D" id="3.40.50.300">
    <property type="entry name" value="P-loop containing nucleotide triphosphate hydrolases"/>
    <property type="match status" value="1"/>
</dbReference>
<proteinExistence type="predicted"/>
<evidence type="ECO:0000256" key="3">
    <source>
        <dbReference type="ARBA" id="ARBA00022741"/>
    </source>
</evidence>
<evidence type="ECO:0000256" key="5">
    <source>
        <dbReference type="ARBA" id="ARBA00022806"/>
    </source>
</evidence>
<dbReference type="InterPro" id="IPR049730">
    <property type="entry name" value="SNF2/RAD54-like_C"/>
</dbReference>
<dbReference type="OMA" id="EMYANST"/>
<dbReference type="GO" id="GO:0005524">
    <property type="term" value="F:ATP binding"/>
    <property type="evidence" value="ECO:0007669"/>
    <property type="project" value="UniProtKB-KW"/>
</dbReference>
<dbReference type="EMBL" id="KB206573">
    <property type="protein sequence ID" value="ELP89787.1"/>
    <property type="molecule type" value="Genomic_DNA"/>
</dbReference>
<evidence type="ECO:0000256" key="9">
    <source>
        <dbReference type="ARBA" id="ARBA00023125"/>
    </source>
</evidence>
<dbReference type="VEuPathDB" id="AmoebaDB:EIN_425090"/>
<evidence type="ECO:0000259" key="16">
    <source>
        <dbReference type="PROSITE" id="PS51194"/>
    </source>
</evidence>
<evidence type="ECO:0000256" key="7">
    <source>
        <dbReference type="ARBA" id="ARBA00022853"/>
    </source>
</evidence>
<dbReference type="PROSITE" id="PS50013">
    <property type="entry name" value="CHROMO_2"/>
    <property type="match status" value="1"/>
</dbReference>
<feature type="compositionally biased region" description="Basic and acidic residues" evidence="13">
    <location>
        <begin position="1196"/>
        <end position="1210"/>
    </location>
</feature>
<keyword evidence="9" id="KW-0238">DNA-binding</keyword>
<dbReference type="InterPro" id="IPR001650">
    <property type="entry name" value="Helicase_C-like"/>
</dbReference>
<dbReference type="GO" id="GO:0004674">
    <property type="term" value="F:protein serine/threonine kinase activity"/>
    <property type="evidence" value="ECO:0007669"/>
    <property type="project" value="UniProtKB-EC"/>
</dbReference>
<reference evidence="17 18" key="1">
    <citation type="submission" date="2012-10" db="EMBL/GenBank/DDBJ databases">
        <authorList>
            <person name="Zafar N."/>
            <person name="Inman J."/>
            <person name="Hall N."/>
            <person name="Lorenzi H."/>
            <person name="Caler E."/>
        </authorList>
    </citation>
    <scope>NUCLEOTIDE SEQUENCE [LARGE SCALE GENOMIC DNA]</scope>
    <source>
        <strain evidence="17 18">IP1</strain>
    </source>
</reference>